<dbReference type="AlphaFoldDB" id="A0A8T9SW29"/>
<gene>
    <name evidence="1" type="ORF">MUN82_04030</name>
</gene>
<keyword evidence="2" id="KW-1185">Reference proteome</keyword>
<organism evidence="1 2">
    <name type="scientific">Hymenobacter aerilatus</name>
    <dbReference type="NCBI Taxonomy" id="2932251"/>
    <lineage>
        <taxon>Bacteria</taxon>
        <taxon>Pseudomonadati</taxon>
        <taxon>Bacteroidota</taxon>
        <taxon>Cytophagia</taxon>
        <taxon>Cytophagales</taxon>
        <taxon>Hymenobacteraceae</taxon>
        <taxon>Hymenobacter</taxon>
    </lineage>
</organism>
<evidence type="ECO:0000313" key="1">
    <source>
        <dbReference type="EMBL" id="UOR06268.1"/>
    </source>
</evidence>
<sequence>MDNQNRELTPVEQAKLTLLKAEEKQLLAMTEAYKQVIEASRPIIEILTVSTVEYSPTSALEAATAACANRLWAVQNLIKYINGELPF</sequence>
<dbReference type="KEGG" id="haei:MUN82_04030"/>
<dbReference type="Proteomes" id="UP000829925">
    <property type="component" value="Chromosome"/>
</dbReference>
<accession>A0A8T9SW29</accession>
<protein>
    <submittedName>
        <fullName evidence="1">Uncharacterized protein</fullName>
    </submittedName>
</protein>
<reference evidence="1 2" key="1">
    <citation type="submission" date="2022-04" db="EMBL/GenBank/DDBJ databases">
        <title>Hymenobacter sp. isolated from the air.</title>
        <authorList>
            <person name="Won M."/>
            <person name="Lee C.-M."/>
            <person name="Woen H.-Y."/>
            <person name="Kwon S.-W."/>
        </authorList>
    </citation>
    <scope>NUCLEOTIDE SEQUENCE [LARGE SCALE GENOMIC DNA]</scope>
    <source>
        <strain evidence="2">5413 J-13</strain>
    </source>
</reference>
<name>A0A8T9SW29_9BACT</name>
<proteinExistence type="predicted"/>
<dbReference type="EMBL" id="CP095053">
    <property type="protein sequence ID" value="UOR06268.1"/>
    <property type="molecule type" value="Genomic_DNA"/>
</dbReference>
<evidence type="ECO:0000313" key="2">
    <source>
        <dbReference type="Proteomes" id="UP000829925"/>
    </source>
</evidence>
<dbReference type="RefSeq" id="WP_245095205.1">
    <property type="nucleotide sequence ID" value="NZ_CP095053.1"/>
</dbReference>